<dbReference type="AlphaFoldDB" id="A0A0F9YGG4"/>
<evidence type="ECO:0000259" key="5">
    <source>
        <dbReference type="PROSITE" id="PS51387"/>
    </source>
</evidence>
<gene>
    <name evidence="6" type="ORF">LCGC14_0017920</name>
</gene>
<accession>A0A0F9YGG4</accession>
<dbReference type="EMBL" id="LAZR01000003">
    <property type="protein sequence ID" value="KKO11312.1"/>
    <property type="molecule type" value="Genomic_DNA"/>
</dbReference>
<dbReference type="InterPro" id="IPR016164">
    <property type="entry name" value="FAD-linked_Oxase-like_C"/>
</dbReference>
<dbReference type="Gene3D" id="3.30.43.10">
    <property type="entry name" value="Uridine Diphospho-n-acetylenolpyruvylglucosamine Reductase, domain 2"/>
    <property type="match status" value="1"/>
</dbReference>
<proteinExistence type="predicted"/>
<dbReference type="PANTHER" id="PTHR42934:SF2">
    <property type="entry name" value="GLYCOLATE OXIDASE SUBUNIT GLCD"/>
    <property type="match status" value="1"/>
</dbReference>
<dbReference type="InterPro" id="IPR051914">
    <property type="entry name" value="FAD-linked_OxidoTrans_Type4"/>
</dbReference>
<protein>
    <recommendedName>
        <fullName evidence="5">FAD-binding PCMH-type domain-containing protein</fullName>
    </recommendedName>
</protein>
<reference evidence="6" key="1">
    <citation type="journal article" date="2015" name="Nature">
        <title>Complex archaea that bridge the gap between prokaryotes and eukaryotes.</title>
        <authorList>
            <person name="Spang A."/>
            <person name="Saw J.H."/>
            <person name="Jorgensen S.L."/>
            <person name="Zaremba-Niedzwiedzka K."/>
            <person name="Martijn J."/>
            <person name="Lind A.E."/>
            <person name="van Eijk R."/>
            <person name="Schleper C."/>
            <person name="Guy L."/>
            <person name="Ettema T.J."/>
        </authorList>
    </citation>
    <scope>NUCLEOTIDE SEQUENCE</scope>
</reference>
<dbReference type="InterPro" id="IPR006094">
    <property type="entry name" value="Oxid_FAD_bind_N"/>
</dbReference>
<dbReference type="Gene3D" id="3.30.70.2190">
    <property type="match status" value="1"/>
</dbReference>
<dbReference type="Gene3D" id="1.10.45.10">
    <property type="entry name" value="Vanillyl-alcohol Oxidase, Chain A, domain 4"/>
    <property type="match status" value="1"/>
</dbReference>
<dbReference type="Pfam" id="PF02913">
    <property type="entry name" value="FAD-oxidase_C"/>
    <property type="match status" value="1"/>
</dbReference>
<feature type="domain" description="FAD-binding PCMH-type" evidence="5">
    <location>
        <begin position="49"/>
        <end position="228"/>
    </location>
</feature>
<dbReference type="PANTHER" id="PTHR42934">
    <property type="entry name" value="GLYCOLATE OXIDASE SUBUNIT GLCD"/>
    <property type="match status" value="1"/>
</dbReference>
<dbReference type="Pfam" id="PF01565">
    <property type="entry name" value="FAD_binding_4"/>
    <property type="match status" value="1"/>
</dbReference>
<evidence type="ECO:0000256" key="2">
    <source>
        <dbReference type="ARBA" id="ARBA00022630"/>
    </source>
</evidence>
<dbReference type="InterPro" id="IPR036318">
    <property type="entry name" value="FAD-bd_PCMH-like_sf"/>
</dbReference>
<dbReference type="InterPro" id="IPR004113">
    <property type="entry name" value="FAD-bd_oxidored_4_C"/>
</dbReference>
<comment type="cofactor">
    <cofactor evidence="1">
        <name>FAD</name>
        <dbReference type="ChEBI" id="CHEBI:57692"/>
    </cofactor>
</comment>
<dbReference type="SUPFAM" id="SSF55103">
    <property type="entry name" value="FAD-linked oxidases, C-terminal domain"/>
    <property type="match status" value="1"/>
</dbReference>
<keyword evidence="2" id="KW-0285">Flavoprotein</keyword>
<evidence type="ECO:0000256" key="1">
    <source>
        <dbReference type="ARBA" id="ARBA00001974"/>
    </source>
</evidence>
<dbReference type="FunFam" id="1.10.45.10:FF:000001">
    <property type="entry name" value="D-lactate dehydrogenase mitochondrial"/>
    <property type="match status" value="1"/>
</dbReference>
<evidence type="ECO:0000256" key="4">
    <source>
        <dbReference type="ARBA" id="ARBA00023002"/>
    </source>
</evidence>
<dbReference type="Gene3D" id="3.30.465.10">
    <property type="match status" value="1"/>
</dbReference>
<name>A0A0F9YGG4_9ZZZZ</name>
<dbReference type="GO" id="GO:0071949">
    <property type="term" value="F:FAD binding"/>
    <property type="evidence" value="ECO:0007669"/>
    <property type="project" value="InterPro"/>
</dbReference>
<keyword evidence="4" id="KW-0560">Oxidoreductase</keyword>
<comment type="caution">
    <text evidence="6">The sequence shown here is derived from an EMBL/GenBank/DDBJ whole genome shotgun (WGS) entry which is preliminary data.</text>
</comment>
<dbReference type="SUPFAM" id="SSF56176">
    <property type="entry name" value="FAD-binding/transporter-associated domain-like"/>
    <property type="match status" value="1"/>
</dbReference>
<dbReference type="InterPro" id="IPR016171">
    <property type="entry name" value="Vanillyl_alc_oxidase_C-sub2"/>
</dbReference>
<organism evidence="6">
    <name type="scientific">marine sediment metagenome</name>
    <dbReference type="NCBI Taxonomy" id="412755"/>
    <lineage>
        <taxon>unclassified sequences</taxon>
        <taxon>metagenomes</taxon>
        <taxon>ecological metagenomes</taxon>
    </lineage>
</organism>
<keyword evidence="3" id="KW-0274">FAD</keyword>
<evidence type="ECO:0000313" key="6">
    <source>
        <dbReference type="EMBL" id="KKO11312.1"/>
    </source>
</evidence>
<dbReference type="InterPro" id="IPR016167">
    <property type="entry name" value="FAD-bd_PCMH_sub1"/>
</dbReference>
<dbReference type="Gene3D" id="3.30.70.2740">
    <property type="match status" value="1"/>
</dbReference>
<dbReference type="GO" id="GO:0016491">
    <property type="term" value="F:oxidoreductase activity"/>
    <property type="evidence" value="ECO:0007669"/>
    <property type="project" value="UniProtKB-KW"/>
</dbReference>
<dbReference type="InterPro" id="IPR016169">
    <property type="entry name" value="FAD-bd_PCMH_sub2"/>
</dbReference>
<dbReference type="InterPro" id="IPR016166">
    <property type="entry name" value="FAD-bd_PCMH"/>
</dbReference>
<evidence type="ECO:0000256" key="3">
    <source>
        <dbReference type="ARBA" id="ARBA00022827"/>
    </source>
</evidence>
<sequence>MKAEKSPYNAVTPEIVQQLKEILGDKHVVYDDPEALEPYSHDEVPDLRYRHMPEALVRPDSAEQIVAIMKLANEVNIPVTPRGAGSGLAGGAVPVFGGIVLSLDRMNRILEIDRDNMVVVCEPGVVTSEINERVAEFGLFYAGYPMSLETCYIGGNVATNAGGAKAVKYGVTGRYVLGLEVVTPTGDVLQLGGKLVKDVTGYDLLHLMVGSEGTLGVFTKITLKLMPSPRKTVDLLCLFASTPEAIAVVPRVMTESGIIPTAIEFMDRVAVMASCEYLNETLPYERAGAMLLISVDGASAEQVERDYEAVGELCLSAGAIEVYVADNRTTSERMWKVRRNIPEAFAVQSDLQMNEDLVVPLAAISDLVAGMETISARYGVMMPSYGHAGDGNLHTRITPPSDWDEQQWLAVMPKFQHDLYVLTAELGGRLSGEHGIGHKRKEHMKTFLSPETIAAMRSIKKAFDPNNILNPGKIFEG</sequence>
<dbReference type="PROSITE" id="PS51387">
    <property type="entry name" value="FAD_PCMH"/>
    <property type="match status" value="1"/>
</dbReference>